<dbReference type="RefSeq" id="WP_137813033.1">
    <property type="nucleotide sequence ID" value="NZ_BJFL01000005.1"/>
</dbReference>
<dbReference type="Pfam" id="PF13374">
    <property type="entry name" value="TPR_10"/>
    <property type="match status" value="2"/>
</dbReference>
<gene>
    <name evidence="2" type="ORF">GTS_15130</name>
</gene>
<reference evidence="3" key="1">
    <citation type="submission" date="2019-04" db="EMBL/GenBank/DDBJ databases">
        <title>Draft genome sequence of Pseudonocardiaceae bacterium SL3-2-4.</title>
        <authorList>
            <person name="Ningsih F."/>
            <person name="Yokota A."/>
            <person name="Sakai Y."/>
            <person name="Nanatani K."/>
            <person name="Yabe S."/>
            <person name="Oetari A."/>
            <person name="Sjamsuridzal W."/>
        </authorList>
    </citation>
    <scope>NUCLEOTIDE SEQUENCE [LARGE SCALE GENOMIC DNA]</scope>
    <source>
        <strain evidence="3">SL3-2-4</strain>
    </source>
</reference>
<evidence type="ECO:0000256" key="1">
    <source>
        <dbReference type="SAM" id="MobiDB-lite"/>
    </source>
</evidence>
<dbReference type="PANTHER" id="PTHR46082">
    <property type="entry name" value="ATP/GTP-BINDING PROTEIN-RELATED"/>
    <property type="match status" value="1"/>
</dbReference>
<dbReference type="InterPro" id="IPR011990">
    <property type="entry name" value="TPR-like_helical_dom_sf"/>
</dbReference>
<proteinExistence type="predicted"/>
<dbReference type="NCBIfam" id="NF041121">
    <property type="entry name" value="SAV_2336_NTERM"/>
    <property type="match status" value="1"/>
</dbReference>
<dbReference type="Proteomes" id="UP000298860">
    <property type="component" value="Unassembled WGS sequence"/>
</dbReference>
<dbReference type="EMBL" id="BJFL01000005">
    <property type="protein sequence ID" value="GDY29880.1"/>
    <property type="molecule type" value="Genomic_DNA"/>
</dbReference>
<dbReference type="AlphaFoldDB" id="A0A4D4J452"/>
<evidence type="ECO:0000313" key="2">
    <source>
        <dbReference type="EMBL" id="GDY29880.1"/>
    </source>
</evidence>
<organism evidence="2 3">
    <name type="scientific">Gandjariella thermophila</name>
    <dbReference type="NCBI Taxonomy" id="1931992"/>
    <lineage>
        <taxon>Bacteria</taxon>
        <taxon>Bacillati</taxon>
        <taxon>Actinomycetota</taxon>
        <taxon>Actinomycetes</taxon>
        <taxon>Pseudonocardiales</taxon>
        <taxon>Pseudonocardiaceae</taxon>
        <taxon>Gandjariella</taxon>
    </lineage>
</organism>
<dbReference type="PANTHER" id="PTHR46082:SF6">
    <property type="entry name" value="AAA+ ATPASE DOMAIN-CONTAINING PROTEIN-RELATED"/>
    <property type="match status" value="1"/>
</dbReference>
<dbReference type="InterPro" id="IPR053137">
    <property type="entry name" value="NLR-like"/>
</dbReference>
<feature type="region of interest" description="Disordered" evidence="1">
    <location>
        <begin position="569"/>
        <end position="590"/>
    </location>
</feature>
<dbReference type="SUPFAM" id="SSF81901">
    <property type="entry name" value="HCP-like"/>
    <property type="match status" value="1"/>
</dbReference>
<dbReference type="Gene3D" id="1.25.40.10">
    <property type="entry name" value="Tetratricopeptide repeat domain"/>
    <property type="match status" value="3"/>
</dbReference>
<dbReference type="OrthoDB" id="4495511at2"/>
<accession>A0A4D4J452</accession>
<sequence length="1156" mass="123768">MSLTRLLAVLESAGLDPQPREVAEALWLAPHLRPGAAPGSGEDAARYQSPTGGRGVGGGPSAALPGGAGGAGKPAGADRGRPDPAPPGDQHPLRLPAPRGTATGEALPLRLPAADALPGKLALGRALRPLKRRVPDRRRLAVDEDLTATRIAEEGMWLPVLRPATDRWLDLALVVDAEPSMVAWQPLIAELRALLENLGAFRDVRTWSLHPTEGGGLGLSQGTSRGRLRPPAELADPTGRRLILLVSDCVGGPWHSGVVGALLRRWARGGPVAILQPLPQRLWPRTGLRPVRGRLHAPAAGVPNARLRFTRHHRRRAASRDAVPVPVLQIEPDWLAPWARLIGADGGGWMDSAVTFAAPPRPPATTEPVRAAPSRPADQVTSFHAAATPDAFRLASYLAAVPLNLPIMRLVQRVMLPASRPSHLAEVLLSGLLVTVTGGEDTRYEFAPGVREELAGYLLRSQAGRLRSELSRFFAERLGLSPREFRAAVSTPEGTGDAGLATAGPPLGHLPSAMLARWGGRYRELTALFEVDGRPRQTEASPSDAERAEELAAAAEHLLAPAWAELLGLDDRPPRPGAPGSGAEGGSFPREVLDDVEEAIRLYRQALAIGGHRARLLAGLVHALRIRHELTNSLADLHEALAIGGQALDLRVENGHLDEAAMCADLADLRLVRFHQGGKAGDLDEAVRLSRTAVDLTRHDDPARSARYTALARALRLRFDRTRRLNDLDEAMNVYQQALATAGSRAVPHLLAELAGTLRTRFEHAGSPRDLDAALATQRRAVDAVTDDPQRWRFIADLADLLRMRFEAGGTRRDLDEAVSLYRMVVLQAPPGAGQVRALRALSSAAATRFQHTGEAADLDEAVDLNQRAAETSSVGDPEHARNLSTMSALLRTRFERGGHLDDLDRAVRAARQALESTPSYHPDHVGYLEELGRVARIRFEAVGDPLDLIEAIDAFQRAADLVPADHPGRARYLTELGAALRLQADAGLTGGDLGRAVRVLAEAVALTSADDPEYPRRAVLLARARVLAGLPPDDALAACHDAIRASARVLGEDHPDILRARLELGRVLLRAGHLAEAAGELSAASAASARVLGAEHPTTLAARFHHAGALARQRRPAEAARELAEVLEIQTRVLGAEHPDTVASRAALDALEQPR</sequence>
<feature type="region of interest" description="Disordered" evidence="1">
    <location>
        <begin position="33"/>
        <end position="104"/>
    </location>
</feature>
<feature type="compositionally biased region" description="Gly residues" evidence="1">
    <location>
        <begin position="52"/>
        <end position="73"/>
    </location>
</feature>
<protein>
    <recommendedName>
        <fullName evidence="4">Tetratricopeptide repeat protein</fullName>
    </recommendedName>
</protein>
<dbReference type="SUPFAM" id="SSF48452">
    <property type="entry name" value="TPR-like"/>
    <property type="match status" value="2"/>
</dbReference>
<keyword evidence="3" id="KW-1185">Reference proteome</keyword>
<dbReference type="InterPro" id="IPR047738">
    <property type="entry name" value="SAV_2336-like_N"/>
</dbReference>
<name>A0A4D4J452_9PSEU</name>
<comment type="caution">
    <text evidence="2">The sequence shown here is derived from an EMBL/GenBank/DDBJ whole genome shotgun (WGS) entry which is preliminary data.</text>
</comment>
<evidence type="ECO:0008006" key="4">
    <source>
        <dbReference type="Google" id="ProtNLM"/>
    </source>
</evidence>
<evidence type="ECO:0000313" key="3">
    <source>
        <dbReference type="Proteomes" id="UP000298860"/>
    </source>
</evidence>